<feature type="transmembrane region" description="Helical" evidence="1">
    <location>
        <begin position="63"/>
        <end position="82"/>
    </location>
</feature>
<evidence type="ECO:0000313" key="3">
    <source>
        <dbReference type="Proteomes" id="UP000236728"/>
    </source>
</evidence>
<evidence type="ECO:0000256" key="1">
    <source>
        <dbReference type="SAM" id="Phobius"/>
    </source>
</evidence>
<proteinExistence type="predicted"/>
<reference evidence="2 3" key="1">
    <citation type="submission" date="2016-10" db="EMBL/GenBank/DDBJ databases">
        <authorList>
            <person name="de Groot N.N."/>
        </authorList>
    </citation>
    <scope>NUCLEOTIDE SEQUENCE [LARGE SCALE GENOMIC DNA]</scope>
    <source>
        <strain evidence="2 3">DSM 22489</strain>
    </source>
</reference>
<keyword evidence="1" id="KW-1133">Transmembrane helix</keyword>
<dbReference type="Proteomes" id="UP000236728">
    <property type="component" value="Unassembled WGS sequence"/>
</dbReference>
<keyword evidence="3" id="KW-1185">Reference proteome</keyword>
<evidence type="ECO:0008006" key="4">
    <source>
        <dbReference type="Google" id="ProtNLM"/>
    </source>
</evidence>
<organism evidence="2 3">
    <name type="scientific">Bryocella elongata</name>
    <dbReference type="NCBI Taxonomy" id="863522"/>
    <lineage>
        <taxon>Bacteria</taxon>
        <taxon>Pseudomonadati</taxon>
        <taxon>Acidobacteriota</taxon>
        <taxon>Terriglobia</taxon>
        <taxon>Terriglobales</taxon>
        <taxon>Acidobacteriaceae</taxon>
        <taxon>Bryocella</taxon>
    </lineage>
</organism>
<dbReference type="OrthoDB" id="121979at2"/>
<keyword evidence="1" id="KW-0812">Transmembrane</keyword>
<protein>
    <recommendedName>
        <fullName evidence="4">2TM domain-containing protein</fullName>
    </recommendedName>
</protein>
<dbReference type="EMBL" id="FNVA01000007">
    <property type="protein sequence ID" value="SEG62731.1"/>
    <property type="molecule type" value="Genomic_DNA"/>
</dbReference>
<feature type="transmembrane region" description="Helical" evidence="1">
    <location>
        <begin position="30"/>
        <end position="51"/>
    </location>
</feature>
<dbReference type="RefSeq" id="WP_103934750.1">
    <property type="nucleotide sequence ID" value="NZ_FNVA01000007.1"/>
</dbReference>
<gene>
    <name evidence="2" type="ORF">SAMN05421819_3914</name>
</gene>
<evidence type="ECO:0000313" key="2">
    <source>
        <dbReference type="EMBL" id="SEG62731.1"/>
    </source>
</evidence>
<sequence>MANTLIPVEERSLTPDEVEALDRRRRRGQLLLVMGFQFTIIATLVTLWAGQDATYGPGWVHPMLYWDLLLWAAAFTAFVNGLRLRRGSNEFFSY</sequence>
<keyword evidence="1" id="KW-0472">Membrane</keyword>
<accession>A0A1H6BPV8</accession>
<name>A0A1H6BPV8_9BACT</name>
<dbReference type="AlphaFoldDB" id="A0A1H6BPV8"/>